<sequence length="72" mass="8528">MIKNKILRYIFLFLIFFIGLSISMILSNFILDVFFYFLSNELLITIVPIKYFVGIGLMSLLLAAYYFFQSHE</sequence>
<feature type="transmembrane region" description="Helical" evidence="1">
    <location>
        <begin position="12"/>
        <end position="37"/>
    </location>
</feature>
<keyword evidence="1" id="KW-0812">Transmembrane</keyword>
<evidence type="ECO:0000313" key="2">
    <source>
        <dbReference type="EMBL" id="TCP92067.1"/>
    </source>
</evidence>
<reference evidence="2 3" key="1">
    <citation type="submission" date="2019-03" db="EMBL/GenBank/DDBJ databases">
        <title>Genomic Encyclopedia of Type Strains, Phase IV (KMG-IV): sequencing the most valuable type-strain genomes for metagenomic binning, comparative biology and taxonomic classification.</title>
        <authorList>
            <person name="Goeker M."/>
        </authorList>
    </citation>
    <scope>NUCLEOTIDE SEQUENCE [LARGE SCALE GENOMIC DNA]</scope>
    <source>
        <strain evidence="2 3">DSM 28404</strain>
    </source>
</reference>
<accession>A0A4R2SPJ4</accession>
<dbReference type="AlphaFoldDB" id="A0A4R2SPJ4"/>
<name>A0A4R2SPJ4_9PAST</name>
<proteinExistence type="predicted"/>
<protein>
    <submittedName>
        <fullName evidence="2">Uncharacterized protein</fullName>
    </submittedName>
</protein>
<evidence type="ECO:0000313" key="3">
    <source>
        <dbReference type="Proteomes" id="UP000295763"/>
    </source>
</evidence>
<keyword evidence="1" id="KW-0472">Membrane</keyword>
<dbReference type="EMBL" id="SLYB01000028">
    <property type="protein sequence ID" value="TCP92067.1"/>
    <property type="molecule type" value="Genomic_DNA"/>
</dbReference>
<keyword evidence="1" id="KW-1133">Transmembrane helix</keyword>
<organism evidence="2 3">
    <name type="scientific">Cricetibacter osteomyelitidis</name>
    <dbReference type="NCBI Taxonomy" id="1521931"/>
    <lineage>
        <taxon>Bacteria</taxon>
        <taxon>Pseudomonadati</taxon>
        <taxon>Pseudomonadota</taxon>
        <taxon>Gammaproteobacteria</taxon>
        <taxon>Pasteurellales</taxon>
        <taxon>Pasteurellaceae</taxon>
        <taxon>Cricetibacter</taxon>
    </lineage>
</organism>
<keyword evidence="3" id="KW-1185">Reference proteome</keyword>
<gene>
    <name evidence="2" type="ORF">EDC44_12820</name>
</gene>
<dbReference type="Proteomes" id="UP000295763">
    <property type="component" value="Unassembled WGS sequence"/>
</dbReference>
<feature type="transmembrane region" description="Helical" evidence="1">
    <location>
        <begin position="49"/>
        <end position="68"/>
    </location>
</feature>
<evidence type="ECO:0000256" key="1">
    <source>
        <dbReference type="SAM" id="Phobius"/>
    </source>
</evidence>
<comment type="caution">
    <text evidence="2">The sequence shown here is derived from an EMBL/GenBank/DDBJ whole genome shotgun (WGS) entry which is preliminary data.</text>
</comment>